<dbReference type="AlphaFoldDB" id="A0A427DYF0"/>
<comment type="caution">
    <text evidence="2">The sequence shown here is derived from an EMBL/GenBank/DDBJ whole genome shotgun (WGS) entry which is preliminary data.</text>
</comment>
<organism evidence="2 3">
    <name type="scientific">Stutzerimonas xanthomarina</name>
    <dbReference type="NCBI Taxonomy" id="271420"/>
    <lineage>
        <taxon>Bacteria</taxon>
        <taxon>Pseudomonadati</taxon>
        <taxon>Pseudomonadota</taxon>
        <taxon>Gammaproteobacteria</taxon>
        <taxon>Pseudomonadales</taxon>
        <taxon>Pseudomonadaceae</taxon>
        <taxon>Stutzerimonas</taxon>
    </lineage>
</organism>
<gene>
    <name evidence="2" type="ORF">EGJ28_16145</name>
</gene>
<sequence>MARAKVTHSSDAVQITFKGDPRNPEPSTAVIRFPGGHLELSRCTDGSYWAHLEVVSPENVVDSRVDYTVEAHRALGEIPSLPMANQVRKIALKVSNAVAHFDPDA</sequence>
<protein>
    <submittedName>
        <fullName evidence="2">Uncharacterized protein</fullName>
    </submittedName>
</protein>
<reference evidence="2 3" key="1">
    <citation type="submission" date="2018-10" db="EMBL/GenBank/DDBJ databases">
        <title>Transmission dynamics of multidrug resistant bacteria on intensive care unit surfaces.</title>
        <authorList>
            <person name="D'Souza A.W."/>
            <person name="Potter R.F."/>
            <person name="Wallace M."/>
            <person name="Shupe A."/>
            <person name="Patel S."/>
            <person name="Sun S."/>
            <person name="Gul D."/>
            <person name="Kwon J.H."/>
            <person name="Andleeb S."/>
            <person name="Burnham C.-A.D."/>
            <person name="Dantas G."/>
        </authorList>
    </citation>
    <scope>NUCLEOTIDE SEQUENCE [LARGE SCALE GENOMIC DNA]</scope>
    <source>
        <strain evidence="2 3">PX_177</strain>
    </source>
</reference>
<evidence type="ECO:0000313" key="2">
    <source>
        <dbReference type="EMBL" id="RRV08798.1"/>
    </source>
</evidence>
<dbReference type="EMBL" id="RHQL01000010">
    <property type="protein sequence ID" value="RRV08798.1"/>
    <property type="molecule type" value="Genomic_DNA"/>
</dbReference>
<evidence type="ECO:0000256" key="1">
    <source>
        <dbReference type="SAM" id="MobiDB-lite"/>
    </source>
</evidence>
<proteinExistence type="predicted"/>
<name>A0A427DYF0_9GAMM</name>
<evidence type="ECO:0000313" key="3">
    <source>
        <dbReference type="Proteomes" id="UP000276506"/>
    </source>
</evidence>
<feature type="region of interest" description="Disordered" evidence="1">
    <location>
        <begin position="1"/>
        <end position="23"/>
    </location>
</feature>
<accession>A0A427DYF0</accession>
<dbReference type="Proteomes" id="UP000276506">
    <property type="component" value="Unassembled WGS sequence"/>
</dbReference>
<dbReference type="RefSeq" id="WP_125877943.1">
    <property type="nucleotide sequence ID" value="NZ_RHQL01000010.1"/>
</dbReference>